<reference evidence="2 3" key="2">
    <citation type="submission" date="2018-03" db="EMBL/GenBank/DDBJ databases">
        <authorList>
            <person name="Keele B.F."/>
        </authorList>
    </citation>
    <scope>NUCLEOTIDE SEQUENCE [LARGE SCALE GENOMIC DNA]</scope>
    <source>
        <strain evidence="2 3">CCALA 016</strain>
    </source>
</reference>
<dbReference type="EMBL" id="PXOH01000042">
    <property type="protein sequence ID" value="PSF31682.1"/>
    <property type="molecule type" value="Genomic_DNA"/>
</dbReference>
<dbReference type="InterPro" id="IPR014735">
    <property type="entry name" value="Transposase_Tn5-like_N"/>
</dbReference>
<dbReference type="InterPro" id="IPR038215">
    <property type="entry name" value="TN5-like_N_sf"/>
</dbReference>
<dbReference type="RefSeq" id="WP_106459131.1">
    <property type="nucleotide sequence ID" value="NZ_PXOH01000042.1"/>
</dbReference>
<organism evidence="2 3">
    <name type="scientific">Aphanothece hegewaldii CCALA 016</name>
    <dbReference type="NCBI Taxonomy" id="2107694"/>
    <lineage>
        <taxon>Bacteria</taxon>
        <taxon>Bacillati</taxon>
        <taxon>Cyanobacteriota</taxon>
        <taxon>Cyanophyceae</taxon>
        <taxon>Oscillatoriophycideae</taxon>
        <taxon>Chroococcales</taxon>
        <taxon>Aphanothecaceae</taxon>
        <taxon>Aphanothece</taxon>
    </lineage>
</organism>
<evidence type="ECO:0000259" key="1">
    <source>
        <dbReference type="Pfam" id="PF14706"/>
    </source>
</evidence>
<dbReference type="InterPro" id="IPR012337">
    <property type="entry name" value="RNaseH-like_sf"/>
</dbReference>
<evidence type="ECO:0000313" key="2">
    <source>
        <dbReference type="EMBL" id="PSF31682.1"/>
    </source>
</evidence>
<evidence type="ECO:0000313" key="3">
    <source>
        <dbReference type="Proteomes" id="UP000239001"/>
    </source>
</evidence>
<feature type="domain" description="Transposase Tn5-like N-terminal" evidence="1">
    <location>
        <begin position="2"/>
        <end position="54"/>
    </location>
</feature>
<reference evidence="2 3" key="1">
    <citation type="submission" date="2018-03" db="EMBL/GenBank/DDBJ databases">
        <title>The ancient ancestry and fast evolution of plastids.</title>
        <authorList>
            <person name="Moore K.R."/>
            <person name="Magnabosco C."/>
            <person name="Momper L."/>
            <person name="Gold D.A."/>
            <person name="Bosak T."/>
            <person name="Fournier G.P."/>
        </authorList>
    </citation>
    <scope>NUCLEOTIDE SEQUENCE [LARGE SCALE GENOMIC DNA]</scope>
    <source>
        <strain evidence="2 3">CCALA 016</strain>
    </source>
</reference>
<sequence length="54" mass="6171">MTWAEEELKWSDLGDKRLNKRLIKIVEDLSVAPESSIPAASRDAAAMQGMYDFW</sequence>
<dbReference type="AlphaFoldDB" id="A0A2T1LRQ8"/>
<proteinExistence type="predicted"/>
<comment type="caution">
    <text evidence="2">The sequence shown here is derived from an EMBL/GenBank/DDBJ whole genome shotgun (WGS) entry which is preliminary data.</text>
</comment>
<dbReference type="Pfam" id="PF14706">
    <property type="entry name" value="Tnp_DNA_bind"/>
    <property type="match status" value="1"/>
</dbReference>
<accession>A0A2T1LRQ8</accession>
<dbReference type="Gene3D" id="1.10.246.40">
    <property type="entry name" value="Tn5 transposase, domain 1"/>
    <property type="match status" value="1"/>
</dbReference>
<gene>
    <name evidence="2" type="ORF">C7H19_22345</name>
</gene>
<dbReference type="SUPFAM" id="SSF53098">
    <property type="entry name" value="Ribonuclease H-like"/>
    <property type="match status" value="1"/>
</dbReference>
<keyword evidence="3" id="KW-1185">Reference proteome</keyword>
<dbReference type="OrthoDB" id="139608at2"/>
<protein>
    <recommendedName>
        <fullName evidence="1">Transposase Tn5-like N-terminal domain-containing protein</fullName>
    </recommendedName>
</protein>
<name>A0A2T1LRQ8_9CHRO</name>
<dbReference type="Proteomes" id="UP000239001">
    <property type="component" value="Unassembled WGS sequence"/>
</dbReference>